<dbReference type="GO" id="GO:0008270">
    <property type="term" value="F:zinc ion binding"/>
    <property type="evidence" value="ECO:0007669"/>
    <property type="project" value="InterPro"/>
</dbReference>
<evidence type="ECO:0000256" key="2">
    <source>
        <dbReference type="ARBA" id="ARBA00022723"/>
    </source>
</evidence>
<evidence type="ECO:0000313" key="5">
    <source>
        <dbReference type="EMBL" id="EKS36147.1"/>
    </source>
</evidence>
<gene>
    <name evidence="5" type="ORF">HMPREF9695_02565</name>
</gene>
<dbReference type="PATRIC" id="fig|883078.3.peg.2642"/>
<dbReference type="NCBIfam" id="NF006589">
    <property type="entry name" value="PRK09121.1"/>
    <property type="match status" value="1"/>
</dbReference>
<dbReference type="GO" id="GO:0009086">
    <property type="term" value="P:methionine biosynthetic process"/>
    <property type="evidence" value="ECO:0007669"/>
    <property type="project" value="InterPro"/>
</dbReference>
<dbReference type="PIRSF" id="PIRSF005632">
    <property type="entry name" value="Met_synth_catalytic_prd"/>
    <property type="match status" value="1"/>
</dbReference>
<keyword evidence="6" id="KW-1185">Reference proteome</keyword>
<dbReference type="CDD" id="cd03311">
    <property type="entry name" value="CIMS_C_terminal_like"/>
    <property type="match status" value="1"/>
</dbReference>
<dbReference type="Pfam" id="PF01717">
    <property type="entry name" value="Meth_synt_2"/>
    <property type="match status" value="1"/>
</dbReference>
<evidence type="ECO:0000256" key="3">
    <source>
        <dbReference type="ARBA" id="ARBA00022833"/>
    </source>
</evidence>
<evidence type="ECO:0000256" key="1">
    <source>
        <dbReference type="ARBA" id="ARBA00001947"/>
    </source>
</evidence>
<protein>
    <recommendedName>
        <fullName evidence="4">Cobalamin-independent methionine synthase MetE C-terminal/archaeal domain-containing protein</fullName>
    </recommendedName>
</protein>
<evidence type="ECO:0000259" key="4">
    <source>
        <dbReference type="Pfam" id="PF01717"/>
    </source>
</evidence>
<dbReference type="InterPro" id="IPR038071">
    <property type="entry name" value="UROD/MetE-like_sf"/>
</dbReference>
<dbReference type="EMBL" id="AGWX01000004">
    <property type="protein sequence ID" value="EKS36147.1"/>
    <property type="molecule type" value="Genomic_DNA"/>
</dbReference>
<dbReference type="PANTHER" id="PTHR30519">
    <property type="entry name" value="5-METHYLTETRAHYDROPTEROYLTRIGLUTAMATE--HOMOCYSTEINE METHYLTRANSFERASE"/>
    <property type="match status" value="1"/>
</dbReference>
<dbReference type="HOGENOM" id="CLU_040013_3_0_5"/>
<organism evidence="5 6">
    <name type="scientific">Afipia broomeae ATCC 49717</name>
    <dbReference type="NCBI Taxonomy" id="883078"/>
    <lineage>
        <taxon>Bacteria</taxon>
        <taxon>Pseudomonadati</taxon>
        <taxon>Pseudomonadota</taxon>
        <taxon>Alphaproteobacteria</taxon>
        <taxon>Hyphomicrobiales</taxon>
        <taxon>Nitrobacteraceae</taxon>
        <taxon>Afipia</taxon>
    </lineage>
</organism>
<dbReference type="GO" id="GO:0003871">
    <property type="term" value="F:5-methyltetrahydropteroyltriglutamate-homocysteine S-methyltransferase activity"/>
    <property type="evidence" value="ECO:0007669"/>
    <property type="project" value="InterPro"/>
</dbReference>
<keyword evidence="3" id="KW-0862">Zinc</keyword>
<comment type="caution">
    <text evidence="5">The sequence shown here is derived from an EMBL/GenBank/DDBJ whole genome shotgun (WGS) entry which is preliminary data.</text>
</comment>
<feature type="domain" description="Cobalamin-independent methionine synthase MetE C-terminal/archaeal" evidence="4">
    <location>
        <begin position="3"/>
        <end position="329"/>
    </location>
</feature>
<keyword evidence="2" id="KW-0479">Metal-binding</keyword>
<evidence type="ECO:0000313" key="6">
    <source>
        <dbReference type="Proteomes" id="UP000001096"/>
    </source>
</evidence>
<dbReference type="AlphaFoldDB" id="K8P0L3"/>
<dbReference type="Proteomes" id="UP000001096">
    <property type="component" value="Unassembled WGS sequence"/>
</dbReference>
<sequence length="340" mass="37649">MLFQTTIAGSLPKPDWLAEPNTLWAPWKLKGAELASAKRDATLLWVKIQEDAGIDLVTDGEQARQHFVHGFLERVEGIDFAHKVEMGIRKDRYKAMVPQVVAPLKLKGRVHDLEARAARGHTTRKLKFTLPGPMTIIDTLADNYYGDRVKMAFAFAELLNQEAKALQADGVDMIQFDEPAFNVFMDEVNDWGIEALTRAAAGLTCKTAVHICYGYGIKANTDWKESLGAEWRQYEQIFPAIDKSPIQQVAIECRNSHVPLELLALLKGKIVQAGVIDVASDIVETPDDVVKTIEAVMKFVPKENIVATTNCGMAPMRRDIAEAKLRALGAGAKLARQKLG</sequence>
<dbReference type="eggNOG" id="COG0620">
    <property type="taxonomic scope" value="Bacteria"/>
</dbReference>
<dbReference type="Gene3D" id="3.20.20.210">
    <property type="match status" value="1"/>
</dbReference>
<dbReference type="SUPFAM" id="SSF51726">
    <property type="entry name" value="UROD/MetE-like"/>
    <property type="match status" value="1"/>
</dbReference>
<accession>K8P0L3</accession>
<proteinExistence type="predicted"/>
<reference evidence="5 6" key="1">
    <citation type="submission" date="2012-04" db="EMBL/GenBank/DDBJ databases">
        <title>The Genome Sequence of Afipia broomeae ATCC 49717.</title>
        <authorList>
            <consortium name="The Broad Institute Genome Sequencing Platform"/>
            <person name="Earl A."/>
            <person name="Ward D."/>
            <person name="Feldgarden M."/>
            <person name="Gevers D."/>
            <person name="Huys G."/>
            <person name="Walker B."/>
            <person name="Young S.K."/>
            <person name="Zeng Q."/>
            <person name="Gargeya S."/>
            <person name="Fitzgerald M."/>
            <person name="Haas B."/>
            <person name="Abouelleil A."/>
            <person name="Alvarado L."/>
            <person name="Arachchi H.M."/>
            <person name="Berlin A."/>
            <person name="Chapman S.B."/>
            <person name="Goldberg J."/>
            <person name="Griggs A."/>
            <person name="Gujja S."/>
            <person name="Hansen M."/>
            <person name="Howarth C."/>
            <person name="Imamovic A."/>
            <person name="Larimer J."/>
            <person name="McCowen C."/>
            <person name="Montmayeur A."/>
            <person name="Murphy C."/>
            <person name="Neiman D."/>
            <person name="Pearson M."/>
            <person name="Priest M."/>
            <person name="Roberts A."/>
            <person name="Saif S."/>
            <person name="Shea T."/>
            <person name="Sisk P."/>
            <person name="Sykes S."/>
            <person name="Wortman J."/>
            <person name="Nusbaum C."/>
            <person name="Birren B."/>
        </authorList>
    </citation>
    <scope>NUCLEOTIDE SEQUENCE [LARGE SCALE GENOMIC DNA]</scope>
    <source>
        <strain evidence="5 6">ATCC 49717</strain>
    </source>
</reference>
<dbReference type="InterPro" id="IPR002629">
    <property type="entry name" value="Met_Synth_C/arc"/>
</dbReference>
<dbReference type="RefSeq" id="WP_006021263.1">
    <property type="nucleotide sequence ID" value="NZ_KB375283.1"/>
</dbReference>
<dbReference type="InterPro" id="IPR016456">
    <property type="entry name" value="Met_Synthase_cat"/>
</dbReference>
<comment type="cofactor">
    <cofactor evidence="1">
        <name>Zn(2+)</name>
        <dbReference type="ChEBI" id="CHEBI:29105"/>
    </cofactor>
</comment>
<name>K8P0L3_9BRAD</name>